<dbReference type="GO" id="GO:0016020">
    <property type="term" value="C:membrane"/>
    <property type="evidence" value="ECO:0007669"/>
    <property type="project" value="UniProtKB-SubCell"/>
</dbReference>
<dbReference type="STRING" id="379508.A5DWE8"/>
<dbReference type="VEuPathDB" id="FungiDB:LELG_01684"/>
<feature type="transmembrane region" description="Helical" evidence="7">
    <location>
        <begin position="183"/>
        <end position="200"/>
    </location>
</feature>
<evidence type="ECO:0000313" key="9">
    <source>
        <dbReference type="Proteomes" id="UP000001996"/>
    </source>
</evidence>
<dbReference type="AlphaFoldDB" id="A5DWE8"/>
<evidence type="ECO:0000256" key="1">
    <source>
        <dbReference type="ARBA" id="ARBA00004141"/>
    </source>
</evidence>
<keyword evidence="3 7" id="KW-0812">Transmembrane</keyword>
<dbReference type="OMA" id="RAYVWIT"/>
<accession>A5DWE8</accession>
<dbReference type="PANTHER" id="PTHR12703">
    <property type="entry name" value="TRANSMEMBRANE PROTEIN 33"/>
    <property type="match status" value="1"/>
</dbReference>
<organism evidence="8 9">
    <name type="scientific">Lodderomyces elongisporus (strain ATCC 11503 / CBS 2605 / JCM 1781 / NBRC 1676 / NRRL YB-4239)</name>
    <name type="common">Yeast</name>
    <name type="synonym">Saccharomyces elongisporus</name>
    <dbReference type="NCBI Taxonomy" id="379508"/>
    <lineage>
        <taxon>Eukaryota</taxon>
        <taxon>Fungi</taxon>
        <taxon>Dikarya</taxon>
        <taxon>Ascomycota</taxon>
        <taxon>Saccharomycotina</taxon>
        <taxon>Pichiomycetes</taxon>
        <taxon>Debaryomycetaceae</taxon>
        <taxon>Candida/Lodderomyces clade</taxon>
        <taxon>Lodderomyces</taxon>
    </lineage>
</organism>
<dbReference type="Proteomes" id="UP000001996">
    <property type="component" value="Unassembled WGS sequence"/>
</dbReference>
<dbReference type="OrthoDB" id="5581259at2759"/>
<dbReference type="EMBL" id="CH981525">
    <property type="protein sequence ID" value="EDK43506.1"/>
    <property type="molecule type" value="Genomic_DNA"/>
</dbReference>
<dbReference type="HOGENOM" id="CLU_065417_1_0_1"/>
<feature type="transmembrane region" description="Helical" evidence="7">
    <location>
        <begin position="141"/>
        <end position="163"/>
    </location>
</feature>
<reference evidence="8 9" key="1">
    <citation type="journal article" date="2009" name="Nature">
        <title>Evolution of pathogenicity and sexual reproduction in eight Candida genomes.</title>
        <authorList>
            <person name="Butler G."/>
            <person name="Rasmussen M.D."/>
            <person name="Lin M.F."/>
            <person name="Santos M.A."/>
            <person name="Sakthikumar S."/>
            <person name="Munro C.A."/>
            <person name="Rheinbay E."/>
            <person name="Grabherr M."/>
            <person name="Forche A."/>
            <person name="Reedy J.L."/>
            <person name="Agrafioti I."/>
            <person name="Arnaud M.B."/>
            <person name="Bates S."/>
            <person name="Brown A.J."/>
            <person name="Brunke S."/>
            <person name="Costanzo M.C."/>
            <person name="Fitzpatrick D.A."/>
            <person name="de Groot P.W."/>
            <person name="Harris D."/>
            <person name="Hoyer L.L."/>
            <person name="Hube B."/>
            <person name="Klis F.M."/>
            <person name="Kodira C."/>
            <person name="Lennard N."/>
            <person name="Logue M.E."/>
            <person name="Martin R."/>
            <person name="Neiman A.M."/>
            <person name="Nikolaou E."/>
            <person name="Quail M.A."/>
            <person name="Quinn J."/>
            <person name="Santos M.C."/>
            <person name="Schmitzberger F.F."/>
            <person name="Sherlock G."/>
            <person name="Shah P."/>
            <person name="Silverstein K.A."/>
            <person name="Skrzypek M.S."/>
            <person name="Soll D."/>
            <person name="Staggs R."/>
            <person name="Stansfield I."/>
            <person name="Stumpf M.P."/>
            <person name="Sudbery P.E."/>
            <person name="Srikantha T."/>
            <person name="Zeng Q."/>
            <person name="Berman J."/>
            <person name="Berriman M."/>
            <person name="Heitman J."/>
            <person name="Gow N.A."/>
            <person name="Lorenz M.C."/>
            <person name="Birren B.W."/>
            <person name="Kellis M."/>
            <person name="Cuomo C.A."/>
        </authorList>
    </citation>
    <scope>NUCLEOTIDE SEQUENCE [LARGE SCALE GENOMIC DNA]</scope>
    <source>
        <strain evidence="9">ATCC 11503 / BCRC 21390 / CBS 2605 / JCM 1781 / NBRC 1676 / NRRL YB-4239</strain>
    </source>
</reference>
<comment type="similarity">
    <text evidence="2">Belongs to the PER33/POM33 family.</text>
</comment>
<evidence type="ECO:0000256" key="3">
    <source>
        <dbReference type="ARBA" id="ARBA00022692"/>
    </source>
</evidence>
<feature type="transmembrane region" description="Helical" evidence="7">
    <location>
        <begin position="82"/>
        <end position="102"/>
    </location>
</feature>
<dbReference type="PANTHER" id="PTHR12703:SF4">
    <property type="entry name" value="TRANSMEMBRANE PROTEIN 33"/>
    <property type="match status" value="1"/>
</dbReference>
<gene>
    <name evidence="8" type="ORF">LELG_01684</name>
</gene>
<evidence type="ECO:0000256" key="4">
    <source>
        <dbReference type="ARBA" id="ARBA00022989"/>
    </source>
</evidence>
<feature type="transmembrane region" description="Helical" evidence="7">
    <location>
        <begin position="117"/>
        <end position="134"/>
    </location>
</feature>
<evidence type="ECO:0000256" key="2">
    <source>
        <dbReference type="ARBA" id="ARBA00007322"/>
    </source>
</evidence>
<dbReference type="GeneID" id="5234336"/>
<dbReference type="InParanoid" id="A5DWE8"/>
<comment type="subcellular location">
    <subcellularLocation>
        <location evidence="1">Membrane</location>
        <topology evidence="1">Multi-pass membrane protein</topology>
    </subcellularLocation>
</comment>
<dbReference type="GO" id="GO:0071786">
    <property type="term" value="P:endoplasmic reticulum tubular network organization"/>
    <property type="evidence" value="ECO:0007669"/>
    <property type="project" value="TreeGrafter"/>
</dbReference>
<evidence type="ECO:0000256" key="7">
    <source>
        <dbReference type="SAM" id="Phobius"/>
    </source>
</evidence>
<proteinExistence type="inferred from homology"/>
<dbReference type="eggNOG" id="KOG4002">
    <property type="taxonomic scope" value="Eukaryota"/>
</dbReference>
<evidence type="ECO:0000256" key="5">
    <source>
        <dbReference type="ARBA" id="ARBA00023136"/>
    </source>
</evidence>
<evidence type="ECO:0008006" key="10">
    <source>
        <dbReference type="Google" id="ProtNLM"/>
    </source>
</evidence>
<keyword evidence="4 7" id="KW-1133">Transmembrane helix</keyword>
<dbReference type="GO" id="GO:0061024">
    <property type="term" value="P:membrane organization"/>
    <property type="evidence" value="ECO:0007669"/>
    <property type="project" value="TreeGrafter"/>
</dbReference>
<dbReference type="InterPro" id="IPR051645">
    <property type="entry name" value="PER33/POM33_regulator"/>
</dbReference>
<evidence type="ECO:0000256" key="6">
    <source>
        <dbReference type="SAM" id="MobiDB-lite"/>
    </source>
</evidence>
<evidence type="ECO:0000313" key="8">
    <source>
        <dbReference type="EMBL" id="EDK43506.1"/>
    </source>
</evidence>
<dbReference type="KEGG" id="lel:PVL30_001657"/>
<dbReference type="GO" id="GO:0005783">
    <property type="term" value="C:endoplasmic reticulum"/>
    <property type="evidence" value="ECO:0007669"/>
    <property type="project" value="TreeGrafter"/>
</dbReference>
<protein>
    <recommendedName>
        <fullName evidence="10">Nucleoporin POM33</fullName>
    </recommendedName>
</protein>
<dbReference type="InterPro" id="IPR005344">
    <property type="entry name" value="TMEM33/Pom33"/>
</dbReference>
<sequence length="283" mass="31746">MAAASTKSSASKSASSAGASSTPAAASAPGFQIDQEKLLQTVQTLQFGWFAGNLLTVLGFALYAFTYLGFMPLFYKKLYKPFWLLTLLGVLISFGILIFQLIQKNGPRMGLIIKDDNTHYLLLGGFLLFLRPYVILTLVPFFVFSIFHVLAYLNGYILPIFGLEKSLASKYLTSFVSANNAKSIQVASGIELITLVWLVLRMLAFRKRSLTPVLVYLVFLKKRYEVSPFTRNYLKVVKNTIDQFVTDLNQPILKQGWDHIVHAFAVIDQYKLVHDYSAAEKAE</sequence>
<dbReference type="Pfam" id="PF03661">
    <property type="entry name" value="TMEM33_Pom33"/>
    <property type="match status" value="1"/>
</dbReference>
<keyword evidence="9" id="KW-1185">Reference proteome</keyword>
<keyword evidence="5 7" id="KW-0472">Membrane</keyword>
<feature type="transmembrane region" description="Helical" evidence="7">
    <location>
        <begin position="47"/>
        <end position="70"/>
    </location>
</feature>
<feature type="region of interest" description="Disordered" evidence="6">
    <location>
        <begin position="1"/>
        <end position="24"/>
    </location>
</feature>
<dbReference type="FunCoup" id="A5DWE8">
    <property type="interactions" value="141"/>
</dbReference>
<name>A5DWE8_LODEL</name>